<keyword evidence="1" id="KW-0732">Signal</keyword>
<sequence length="171" mass="17289">MKSLFKASAIALMIAASGMSVAHAEPVNINVTGNVVASPCVVNNSKTSYDVDLGQTIQAADLATAGAATTPVAFDLTMASCPSGTKKVIVTFTGTADTDQTTMFKNTGTATPLAVELSSGGTVLSNNGTLTKDVAADKTVTYNLSARAVTATGSVMPGTIVSVIQANFTYN</sequence>
<dbReference type="InterPro" id="IPR008966">
    <property type="entry name" value="Adhesion_dom_sf"/>
</dbReference>
<feature type="chain" id="PRO_5026858815" evidence="1">
    <location>
        <begin position="25"/>
        <end position="171"/>
    </location>
</feature>
<dbReference type="GO" id="GO:0009289">
    <property type="term" value="C:pilus"/>
    <property type="evidence" value="ECO:0007669"/>
    <property type="project" value="InterPro"/>
</dbReference>
<evidence type="ECO:0000256" key="1">
    <source>
        <dbReference type="SAM" id="SignalP"/>
    </source>
</evidence>
<dbReference type="InterPro" id="IPR050263">
    <property type="entry name" value="Bact_Fimbrial_Adh_Pro"/>
</dbReference>
<name>A0A6M2B904_9GAMM</name>
<dbReference type="Gene3D" id="2.60.40.1090">
    <property type="entry name" value="Fimbrial-type adhesion domain"/>
    <property type="match status" value="1"/>
</dbReference>
<proteinExistence type="predicted"/>
<dbReference type="PANTHER" id="PTHR33420:SF27">
    <property type="entry name" value="PROTEIN FIMG"/>
    <property type="match status" value="1"/>
</dbReference>
<dbReference type="RefSeq" id="WP_165060373.1">
    <property type="nucleotide sequence ID" value="NZ_JAADJS010000003.1"/>
</dbReference>
<dbReference type="Proteomes" id="UP000476696">
    <property type="component" value="Unassembled WGS sequence"/>
</dbReference>
<accession>A0A6M2B904</accession>
<evidence type="ECO:0000313" key="3">
    <source>
        <dbReference type="Proteomes" id="UP000476696"/>
    </source>
</evidence>
<protein>
    <submittedName>
        <fullName evidence="2">Type 1 fimbrial protein</fullName>
    </submittedName>
</protein>
<evidence type="ECO:0000313" key="2">
    <source>
        <dbReference type="EMBL" id="NGX88727.1"/>
    </source>
</evidence>
<keyword evidence="3" id="KW-1185">Reference proteome</keyword>
<feature type="signal peptide" evidence="1">
    <location>
        <begin position="1"/>
        <end position="24"/>
    </location>
</feature>
<dbReference type="EMBL" id="JAADJS010000003">
    <property type="protein sequence ID" value="NGX88727.1"/>
    <property type="molecule type" value="Genomic_DNA"/>
</dbReference>
<organism evidence="2 3">
    <name type="scientific">Rahnella contaminans</name>
    <dbReference type="NCBI Taxonomy" id="2703882"/>
    <lineage>
        <taxon>Bacteria</taxon>
        <taxon>Pseudomonadati</taxon>
        <taxon>Pseudomonadota</taxon>
        <taxon>Gammaproteobacteria</taxon>
        <taxon>Enterobacterales</taxon>
        <taxon>Yersiniaceae</taxon>
        <taxon>Rahnella</taxon>
    </lineage>
</organism>
<comment type="caution">
    <text evidence="2">The sequence shown here is derived from an EMBL/GenBank/DDBJ whole genome shotgun (WGS) entry which is preliminary data.</text>
</comment>
<reference evidence="2 3" key="1">
    <citation type="submission" date="2020-03" db="EMBL/GenBank/DDBJ databases">
        <title>Rahnella aceri sp. nov., isoated from traditional Jeju Makgeolli.</title>
        <authorList>
            <person name="Kim I.S."/>
            <person name="Jeon D."/>
        </authorList>
    </citation>
    <scope>NUCLEOTIDE SEQUENCE [LARGE SCALE GENOMIC DNA]</scope>
    <source>
        <strain evidence="2 3">Lac-M11</strain>
    </source>
</reference>
<gene>
    <name evidence="2" type="ORF">GW579_16740</name>
</gene>
<dbReference type="GO" id="GO:0043709">
    <property type="term" value="P:cell adhesion involved in single-species biofilm formation"/>
    <property type="evidence" value="ECO:0007669"/>
    <property type="project" value="TreeGrafter"/>
</dbReference>
<dbReference type="SUPFAM" id="SSF49401">
    <property type="entry name" value="Bacterial adhesins"/>
    <property type="match status" value="1"/>
</dbReference>
<dbReference type="InterPro" id="IPR036937">
    <property type="entry name" value="Adhesion_dom_fimbrial_sf"/>
</dbReference>
<dbReference type="AlphaFoldDB" id="A0A6M2B904"/>
<dbReference type="PANTHER" id="PTHR33420">
    <property type="entry name" value="FIMBRIAL SUBUNIT ELFA-RELATED"/>
    <property type="match status" value="1"/>
</dbReference>